<sequence length="165" mass="18937">MDLVPTSEQRVYAAAMAALEACIADLYDQAVDAAEDYMRHVDTNEAKAKGWAERSNLQLSCTRKGNHLDLKWTGIRWYGGKNDRQNRRHTIPKNKETQAYSTAKLLEYSKDWEKDVVLETERKLQIIRRKAAHFVKAIIAMRHVHQIVTMSQSMEKSDESGNDDA</sequence>
<reference evidence="2" key="1">
    <citation type="journal article" date="2019" name="Int. J. Syst. Evol. Microbiol.">
        <title>The Global Catalogue of Microorganisms (GCM) 10K type strain sequencing project: providing services to taxonomists for standard genome sequencing and annotation.</title>
        <authorList>
            <consortium name="The Broad Institute Genomics Platform"/>
            <consortium name="The Broad Institute Genome Sequencing Center for Infectious Disease"/>
            <person name="Wu L."/>
            <person name="Ma J."/>
        </authorList>
    </citation>
    <scope>NUCLEOTIDE SEQUENCE [LARGE SCALE GENOMIC DNA]</scope>
    <source>
        <strain evidence="2">CCUG 53903</strain>
    </source>
</reference>
<gene>
    <name evidence="1" type="primary">mobI</name>
    <name evidence="1" type="ORF">ACFQU0_16685</name>
</gene>
<comment type="caution">
    <text evidence="1">The sequence shown here is derived from an EMBL/GenBank/DDBJ whole genome shotgun (WGS) entry which is preliminary data.</text>
</comment>
<accession>A0ABW2SGJ7</accession>
<dbReference type="Proteomes" id="UP001596457">
    <property type="component" value="Unassembled WGS sequence"/>
</dbReference>
<organism evidence="1 2">
    <name type="scientific">Hydrogenophaga defluvii</name>
    <dbReference type="NCBI Taxonomy" id="249410"/>
    <lineage>
        <taxon>Bacteria</taxon>
        <taxon>Pseudomonadati</taxon>
        <taxon>Pseudomonadota</taxon>
        <taxon>Betaproteobacteria</taxon>
        <taxon>Burkholderiales</taxon>
        <taxon>Comamonadaceae</taxon>
        <taxon>Hydrogenophaga</taxon>
    </lineage>
</organism>
<evidence type="ECO:0000313" key="2">
    <source>
        <dbReference type="Proteomes" id="UP001596457"/>
    </source>
</evidence>
<name>A0ABW2SGJ7_9BURK</name>
<dbReference type="RefSeq" id="WP_382202769.1">
    <property type="nucleotide sequence ID" value="NZ_JBHTBZ010000051.1"/>
</dbReference>
<keyword evidence="2" id="KW-1185">Reference proteome</keyword>
<dbReference type="InterPro" id="IPR045809">
    <property type="entry name" value="MobI"/>
</dbReference>
<evidence type="ECO:0000313" key="1">
    <source>
        <dbReference type="EMBL" id="MFC7462067.1"/>
    </source>
</evidence>
<proteinExistence type="predicted"/>
<protein>
    <submittedName>
        <fullName evidence="1">Conjugative transfer protein MobI(A/C)</fullName>
    </submittedName>
</protein>
<dbReference type="Pfam" id="PF19456">
    <property type="entry name" value="MobI"/>
    <property type="match status" value="1"/>
</dbReference>
<dbReference type="EMBL" id="JBHTBZ010000051">
    <property type="protein sequence ID" value="MFC7462067.1"/>
    <property type="molecule type" value="Genomic_DNA"/>
</dbReference>